<evidence type="ECO:0000313" key="2">
    <source>
        <dbReference type="EMBL" id="SES47877.1"/>
    </source>
</evidence>
<reference evidence="3" key="1">
    <citation type="submission" date="2016-10" db="EMBL/GenBank/DDBJ databases">
        <authorList>
            <person name="Varghese N."/>
            <person name="Submissions S."/>
        </authorList>
    </citation>
    <scope>NUCLEOTIDE SEQUENCE [LARGE SCALE GENOMIC DNA]</scope>
    <source>
        <strain evidence="3">DSM 44260</strain>
    </source>
</reference>
<keyword evidence="3" id="KW-1185">Reference proteome</keyword>
<evidence type="ECO:0000256" key="1">
    <source>
        <dbReference type="SAM" id="MobiDB-lite"/>
    </source>
</evidence>
<dbReference type="STRING" id="155974.SAMN04487818_11825"/>
<accession>A0A1H9XQ10</accession>
<organism evidence="2 3">
    <name type="scientific">Actinokineospora terrae</name>
    <dbReference type="NCBI Taxonomy" id="155974"/>
    <lineage>
        <taxon>Bacteria</taxon>
        <taxon>Bacillati</taxon>
        <taxon>Actinomycetota</taxon>
        <taxon>Actinomycetes</taxon>
        <taxon>Pseudonocardiales</taxon>
        <taxon>Pseudonocardiaceae</taxon>
        <taxon>Actinokineospora</taxon>
    </lineage>
</organism>
<name>A0A1H9XQ10_9PSEU</name>
<evidence type="ECO:0000313" key="3">
    <source>
        <dbReference type="Proteomes" id="UP000199051"/>
    </source>
</evidence>
<proteinExistence type="predicted"/>
<gene>
    <name evidence="2" type="ORF">SAMN04487818_11825</name>
</gene>
<dbReference type="Proteomes" id="UP000199051">
    <property type="component" value="Unassembled WGS sequence"/>
</dbReference>
<dbReference type="AlphaFoldDB" id="A0A1H9XQ10"/>
<dbReference type="EMBL" id="FOGI01000018">
    <property type="protein sequence ID" value="SES47877.1"/>
    <property type="molecule type" value="Genomic_DNA"/>
</dbReference>
<protein>
    <submittedName>
        <fullName evidence="2">Uncharacterized protein</fullName>
    </submittedName>
</protein>
<sequence length="73" mass="8558">MEWFLLESRVIHVKVCRWCRPWYYQGMSYTGIANPRRTRLIDLHPEPAAEQIDDTTQTASTPIPVDEPDTIIQ</sequence>
<feature type="region of interest" description="Disordered" evidence="1">
    <location>
        <begin position="49"/>
        <end position="73"/>
    </location>
</feature>